<dbReference type="AlphaFoldDB" id="A0A5C7A4Y0"/>
<dbReference type="InterPro" id="IPR039298">
    <property type="entry name" value="ACOT13"/>
</dbReference>
<dbReference type="InterPro" id="IPR029069">
    <property type="entry name" value="HotDog_dom_sf"/>
</dbReference>
<dbReference type="InterPro" id="IPR006683">
    <property type="entry name" value="Thioestr_dom"/>
</dbReference>
<protein>
    <submittedName>
        <fullName evidence="4">PaaI family thioesterase</fullName>
    </submittedName>
</protein>
<dbReference type="PANTHER" id="PTHR21660">
    <property type="entry name" value="THIOESTERASE SUPERFAMILY MEMBER-RELATED"/>
    <property type="match status" value="1"/>
</dbReference>
<comment type="caution">
    <text evidence="4">The sequence shown here is derived from an EMBL/GenBank/DDBJ whole genome shotgun (WGS) entry which is preliminary data.</text>
</comment>
<reference evidence="4 5" key="1">
    <citation type="submission" date="2019-08" db="EMBL/GenBank/DDBJ databases">
        <title>Genome sequence of Gillisia hiemivivida IC154 (type strain).</title>
        <authorList>
            <person name="Bowman J.P."/>
        </authorList>
    </citation>
    <scope>NUCLEOTIDE SEQUENCE [LARGE SCALE GENOMIC DNA]</scope>
    <source>
        <strain evidence="4 5">IC154</strain>
    </source>
</reference>
<keyword evidence="2" id="KW-0378">Hydrolase</keyword>
<evidence type="ECO:0000313" key="4">
    <source>
        <dbReference type="EMBL" id="TXD95819.1"/>
    </source>
</evidence>
<sequence length="152" mass="16846">MQFEPKTKNYKQNVEDSFKLQKFMDFIGAKLMKVEPGFCEIHLPFNENLTQQNGYLHAGIISTLADNAAGYAAFSLMEEEASVLAVEFKLNLISPAIGEKLIARANVLKSGRTLTICRADVFTVKDGVEKLCAASQATLIQVKKISETKIEK</sequence>
<evidence type="ECO:0000259" key="3">
    <source>
        <dbReference type="Pfam" id="PF03061"/>
    </source>
</evidence>
<dbReference type="CDD" id="cd03443">
    <property type="entry name" value="PaaI_thioesterase"/>
    <property type="match status" value="1"/>
</dbReference>
<dbReference type="PANTHER" id="PTHR21660:SF1">
    <property type="entry name" value="ACYL-COENZYME A THIOESTERASE 13"/>
    <property type="match status" value="1"/>
</dbReference>
<dbReference type="Proteomes" id="UP000321367">
    <property type="component" value="Unassembled WGS sequence"/>
</dbReference>
<gene>
    <name evidence="4" type="ORF">ES724_01985</name>
</gene>
<feature type="domain" description="Thioesterase" evidence="3">
    <location>
        <begin position="53"/>
        <end position="128"/>
    </location>
</feature>
<evidence type="ECO:0000256" key="1">
    <source>
        <dbReference type="ARBA" id="ARBA00008324"/>
    </source>
</evidence>
<dbReference type="Pfam" id="PF03061">
    <property type="entry name" value="4HBT"/>
    <property type="match status" value="1"/>
</dbReference>
<dbReference type="EMBL" id="VORY01000001">
    <property type="protein sequence ID" value="TXD95819.1"/>
    <property type="molecule type" value="Genomic_DNA"/>
</dbReference>
<organism evidence="4 5">
    <name type="scientific">Gillisia hiemivivida</name>
    <dbReference type="NCBI Taxonomy" id="291190"/>
    <lineage>
        <taxon>Bacteria</taxon>
        <taxon>Pseudomonadati</taxon>
        <taxon>Bacteroidota</taxon>
        <taxon>Flavobacteriia</taxon>
        <taxon>Flavobacteriales</taxon>
        <taxon>Flavobacteriaceae</taxon>
        <taxon>Gillisia</taxon>
    </lineage>
</organism>
<evidence type="ECO:0000313" key="5">
    <source>
        <dbReference type="Proteomes" id="UP000321367"/>
    </source>
</evidence>
<dbReference type="OrthoDB" id="9806185at2"/>
<dbReference type="InterPro" id="IPR003736">
    <property type="entry name" value="PAAI_dom"/>
</dbReference>
<comment type="similarity">
    <text evidence="1">Belongs to the thioesterase PaaI family.</text>
</comment>
<keyword evidence="5" id="KW-1185">Reference proteome</keyword>
<dbReference type="RefSeq" id="WP_146928825.1">
    <property type="nucleotide sequence ID" value="NZ_CBCSHZ010000003.1"/>
</dbReference>
<evidence type="ECO:0000256" key="2">
    <source>
        <dbReference type="ARBA" id="ARBA00022801"/>
    </source>
</evidence>
<dbReference type="GO" id="GO:0047617">
    <property type="term" value="F:fatty acyl-CoA hydrolase activity"/>
    <property type="evidence" value="ECO:0007669"/>
    <property type="project" value="InterPro"/>
</dbReference>
<accession>A0A5C7A4Y0</accession>
<dbReference type="SUPFAM" id="SSF54637">
    <property type="entry name" value="Thioesterase/thiol ester dehydrase-isomerase"/>
    <property type="match status" value="1"/>
</dbReference>
<name>A0A5C7A4Y0_9FLAO</name>
<dbReference type="Gene3D" id="3.10.129.10">
    <property type="entry name" value="Hotdog Thioesterase"/>
    <property type="match status" value="1"/>
</dbReference>
<dbReference type="NCBIfam" id="TIGR00369">
    <property type="entry name" value="unchar_dom_1"/>
    <property type="match status" value="1"/>
</dbReference>
<proteinExistence type="inferred from homology"/>